<dbReference type="PANTHER" id="PTHR13101">
    <property type="entry name" value="PHOSPHOMEVALONATE KINASE"/>
    <property type="match status" value="1"/>
</dbReference>
<evidence type="ECO:0000256" key="14">
    <source>
        <dbReference type="ARBA" id="ARBA00023098"/>
    </source>
</evidence>
<evidence type="ECO:0000313" key="20">
    <source>
        <dbReference type="Proteomes" id="UP001168821"/>
    </source>
</evidence>
<comment type="pathway">
    <text evidence="2">Isoprenoid biosynthesis; isopentenyl diphosphate biosynthesis via mevalonate pathway; isopentenyl diphosphate from (R)-mevalonate: step 2/3.</text>
</comment>
<evidence type="ECO:0000256" key="12">
    <source>
        <dbReference type="ARBA" id="ARBA00022955"/>
    </source>
</evidence>
<keyword evidence="5" id="KW-0444">Lipid biosynthesis</keyword>
<keyword evidence="7" id="KW-0808">Transferase</keyword>
<evidence type="ECO:0000256" key="6">
    <source>
        <dbReference type="ARBA" id="ARBA00022548"/>
    </source>
</evidence>
<evidence type="ECO:0000256" key="10">
    <source>
        <dbReference type="ARBA" id="ARBA00022778"/>
    </source>
</evidence>
<organism evidence="19 20">
    <name type="scientific">Zophobas morio</name>
    <dbReference type="NCBI Taxonomy" id="2755281"/>
    <lineage>
        <taxon>Eukaryota</taxon>
        <taxon>Metazoa</taxon>
        <taxon>Ecdysozoa</taxon>
        <taxon>Arthropoda</taxon>
        <taxon>Hexapoda</taxon>
        <taxon>Insecta</taxon>
        <taxon>Pterygota</taxon>
        <taxon>Neoptera</taxon>
        <taxon>Endopterygota</taxon>
        <taxon>Coleoptera</taxon>
        <taxon>Polyphaga</taxon>
        <taxon>Cucujiformia</taxon>
        <taxon>Tenebrionidae</taxon>
        <taxon>Zophobas</taxon>
    </lineage>
</organism>
<dbReference type="Proteomes" id="UP001168821">
    <property type="component" value="Unassembled WGS sequence"/>
</dbReference>
<evidence type="ECO:0000313" key="19">
    <source>
        <dbReference type="EMBL" id="KAJ3664664.1"/>
    </source>
</evidence>
<keyword evidence="13" id="KW-0756">Sterol biosynthesis</keyword>
<reference evidence="19" key="1">
    <citation type="journal article" date="2023" name="G3 (Bethesda)">
        <title>Whole genome assemblies of Zophobas morio and Tenebrio molitor.</title>
        <authorList>
            <person name="Kaur S."/>
            <person name="Stinson S.A."/>
            <person name="diCenzo G.C."/>
        </authorList>
    </citation>
    <scope>NUCLEOTIDE SEQUENCE</scope>
    <source>
        <strain evidence="19">QUZm001</strain>
    </source>
</reference>
<dbReference type="EMBL" id="JALNTZ010000001">
    <property type="protein sequence ID" value="KAJ3664664.1"/>
    <property type="molecule type" value="Genomic_DNA"/>
</dbReference>
<protein>
    <recommendedName>
        <fullName evidence="17">Phosphomevalonate kinase</fullName>
        <ecNumber evidence="3">2.7.4.2</ecNumber>
    </recommendedName>
</protein>
<evidence type="ECO:0000256" key="5">
    <source>
        <dbReference type="ARBA" id="ARBA00022516"/>
    </source>
</evidence>
<keyword evidence="15" id="KW-1207">Sterol metabolism</keyword>
<keyword evidence="9" id="KW-0418">Kinase</keyword>
<gene>
    <name evidence="19" type="ORF">Zmor_000215</name>
</gene>
<dbReference type="GO" id="GO:0005829">
    <property type="term" value="C:cytosol"/>
    <property type="evidence" value="ECO:0007669"/>
    <property type="project" value="UniProtKB-SubCell"/>
</dbReference>
<dbReference type="AlphaFoldDB" id="A0AA38J5M4"/>
<evidence type="ECO:0000256" key="2">
    <source>
        <dbReference type="ARBA" id="ARBA00005017"/>
    </source>
</evidence>
<keyword evidence="10" id="KW-0152">Cholesterol biosynthesis</keyword>
<keyword evidence="8 18" id="KW-0547">Nucleotide-binding</keyword>
<sequence>MGAPTIILLFSGKRKSGKDYICEKIKSHFGVEKCTVVRISGPLKGLYAKNHNLDFQELLSDGPYKENYRADMIRWSDKIREKEPGYFCKAACDEADLAPVWIVSDIRRKTDVQWFKSEYSDKIRTIRVEADLDTRKNRGWIFTEGVDDVDSECNLDDFSDWDLQIKNSNETELQSGLHKITTLVNSVLM</sequence>
<evidence type="ECO:0000256" key="3">
    <source>
        <dbReference type="ARBA" id="ARBA00012958"/>
    </source>
</evidence>
<name>A0AA38J5M4_9CUCU</name>
<keyword evidence="20" id="KW-1185">Reference proteome</keyword>
<dbReference type="GO" id="GO:0019287">
    <property type="term" value="P:isopentenyl diphosphate biosynthetic process, mevalonate pathway"/>
    <property type="evidence" value="ECO:0007669"/>
    <property type="project" value="TreeGrafter"/>
</dbReference>
<evidence type="ECO:0000256" key="9">
    <source>
        <dbReference type="ARBA" id="ARBA00022777"/>
    </source>
</evidence>
<evidence type="ECO:0000256" key="11">
    <source>
        <dbReference type="ARBA" id="ARBA00022840"/>
    </source>
</evidence>
<keyword evidence="6" id="KW-0153">Cholesterol metabolism</keyword>
<comment type="subcellular location">
    <subcellularLocation>
        <location evidence="1">Cytoplasm</location>
        <location evidence="1">Cytosol</location>
    </subcellularLocation>
</comment>
<accession>A0AA38J5M4</accession>
<evidence type="ECO:0000256" key="18">
    <source>
        <dbReference type="PIRSR" id="PIRSR036639-1"/>
    </source>
</evidence>
<dbReference type="GO" id="GO:0004631">
    <property type="term" value="F:phosphomevalonate kinase activity"/>
    <property type="evidence" value="ECO:0007669"/>
    <property type="project" value="UniProtKB-EC"/>
</dbReference>
<dbReference type="Gene3D" id="3.40.50.300">
    <property type="entry name" value="P-loop containing nucleotide triphosphate hydrolases"/>
    <property type="match status" value="1"/>
</dbReference>
<comment type="caution">
    <text evidence="19">The sequence shown here is derived from an EMBL/GenBank/DDBJ whole genome shotgun (WGS) entry which is preliminary data.</text>
</comment>
<evidence type="ECO:0000256" key="17">
    <source>
        <dbReference type="ARBA" id="ARBA00034549"/>
    </source>
</evidence>
<keyword evidence="12" id="KW-0752">Steroid biosynthesis</keyword>
<proteinExistence type="predicted"/>
<feature type="binding site" evidence="18">
    <location>
        <begin position="13"/>
        <end position="19"/>
    </location>
    <ligand>
        <name>ATP</name>
        <dbReference type="ChEBI" id="CHEBI:30616"/>
    </ligand>
</feature>
<dbReference type="InterPro" id="IPR027417">
    <property type="entry name" value="P-loop_NTPase"/>
</dbReference>
<evidence type="ECO:0000256" key="15">
    <source>
        <dbReference type="ARBA" id="ARBA00023166"/>
    </source>
</evidence>
<keyword evidence="16" id="KW-0753">Steroid metabolism</keyword>
<feature type="binding site" evidence="18">
    <location>
        <position position="138"/>
    </location>
    <ligand>
        <name>ATP</name>
        <dbReference type="ChEBI" id="CHEBI:30616"/>
    </ligand>
</feature>
<keyword evidence="4" id="KW-0963">Cytoplasm</keyword>
<dbReference type="PIRSF" id="PIRSF036639">
    <property type="entry name" value="PMK_anim"/>
    <property type="match status" value="1"/>
</dbReference>
<dbReference type="GO" id="GO:0006695">
    <property type="term" value="P:cholesterol biosynthetic process"/>
    <property type="evidence" value="ECO:0007669"/>
    <property type="project" value="UniProtKB-KW"/>
</dbReference>
<dbReference type="FunFam" id="3.40.50.300:FF:001026">
    <property type="entry name" value="Phosphomevalonate kinase"/>
    <property type="match status" value="1"/>
</dbReference>
<dbReference type="NCBIfam" id="TIGR01223">
    <property type="entry name" value="Pmev_kin_anim"/>
    <property type="match status" value="1"/>
</dbReference>
<evidence type="ECO:0000256" key="8">
    <source>
        <dbReference type="ARBA" id="ARBA00022741"/>
    </source>
</evidence>
<evidence type="ECO:0000256" key="16">
    <source>
        <dbReference type="ARBA" id="ARBA00023221"/>
    </source>
</evidence>
<dbReference type="GO" id="GO:0005524">
    <property type="term" value="F:ATP binding"/>
    <property type="evidence" value="ECO:0007669"/>
    <property type="project" value="UniProtKB-KW"/>
</dbReference>
<evidence type="ECO:0000256" key="13">
    <source>
        <dbReference type="ARBA" id="ARBA00023011"/>
    </source>
</evidence>
<dbReference type="EC" id="2.7.4.2" evidence="3"/>
<dbReference type="PANTHER" id="PTHR13101:SF1">
    <property type="entry name" value="PHOSPHOMEVALONATE KINASE"/>
    <property type="match status" value="1"/>
</dbReference>
<feature type="binding site" evidence="18">
    <location>
        <position position="167"/>
    </location>
    <ligand>
        <name>substrate</name>
    </ligand>
</feature>
<dbReference type="InterPro" id="IPR005919">
    <property type="entry name" value="Pmev_kin_anim"/>
</dbReference>
<evidence type="ECO:0000256" key="1">
    <source>
        <dbReference type="ARBA" id="ARBA00004514"/>
    </source>
</evidence>
<keyword evidence="11 18" id="KW-0067">ATP-binding</keyword>
<keyword evidence="14" id="KW-0443">Lipid metabolism</keyword>
<dbReference type="Pfam" id="PF04275">
    <property type="entry name" value="P-mevalo_kinase"/>
    <property type="match status" value="1"/>
</dbReference>
<evidence type="ECO:0000256" key="4">
    <source>
        <dbReference type="ARBA" id="ARBA00022490"/>
    </source>
</evidence>
<evidence type="ECO:0000256" key="7">
    <source>
        <dbReference type="ARBA" id="ARBA00022679"/>
    </source>
</evidence>